<dbReference type="GO" id="GO:0016990">
    <property type="term" value="F:arginine deiminase activity"/>
    <property type="evidence" value="ECO:0007669"/>
    <property type="project" value="TreeGrafter"/>
</dbReference>
<dbReference type="Gene3D" id="3.75.10.10">
    <property type="entry name" value="L-arginine/glycine Amidinotransferase, Chain A"/>
    <property type="match status" value="1"/>
</dbReference>
<dbReference type="PANTHER" id="PTHR47271">
    <property type="entry name" value="ARGININE DEIMINASE"/>
    <property type="match status" value="1"/>
</dbReference>
<dbReference type="EMBL" id="JMQA01000012">
    <property type="protein sequence ID" value="KFN11284.1"/>
    <property type="molecule type" value="Genomic_DNA"/>
</dbReference>
<dbReference type="PATRIC" id="fig|44252.3.peg.883"/>
<evidence type="ECO:0000313" key="2">
    <source>
        <dbReference type="Proteomes" id="UP000029278"/>
    </source>
</evidence>
<dbReference type="PANTHER" id="PTHR47271:SF2">
    <property type="entry name" value="ARGININE DEIMINASE"/>
    <property type="match status" value="1"/>
</dbReference>
<dbReference type="STRING" id="44252.DJ90_2521"/>
<dbReference type="SUPFAM" id="SSF55909">
    <property type="entry name" value="Pentein"/>
    <property type="match status" value="1"/>
</dbReference>
<dbReference type="AlphaFoldDB" id="A0A090ZIV8"/>
<dbReference type="HOGENOM" id="CLU_057463_1_0_9"/>
<gene>
    <name evidence="1" type="ORF">DJ90_2521</name>
</gene>
<evidence type="ECO:0000313" key="1">
    <source>
        <dbReference type="EMBL" id="KFN11284.1"/>
    </source>
</evidence>
<name>A0A090ZIV8_PAEMA</name>
<organism evidence="1 2">
    <name type="scientific">Paenibacillus macerans</name>
    <name type="common">Bacillus macerans</name>
    <dbReference type="NCBI Taxonomy" id="44252"/>
    <lineage>
        <taxon>Bacteria</taxon>
        <taxon>Bacillati</taxon>
        <taxon>Bacillota</taxon>
        <taxon>Bacilli</taxon>
        <taxon>Bacillales</taxon>
        <taxon>Paenibacillaceae</taxon>
        <taxon>Paenibacillus</taxon>
    </lineage>
</organism>
<keyword evidence="1" id="KW-0808">Transferase</keyword>
<comment type="caution">
    <text evidence="1">The sequence shown here is derived from an EMBL/GenBank/DDBJ whole genome shotgun (WGS) entry which is preliminary data.</text>
</comment>
<reference evidence="1 2" key="1">
    <citation type="submission" date="2014-04" db="EMBL/GenBank/DDBJ databases">
        <authorList>
            <person name="Bishop-Lilly K.A."/>
            <person name="Broomall S.M."/>
            <person name="Chain P.S."/>
            <person name="Chertkov O."/>
            <person name="Coyne S.R."/>
            <person name="Daligault H.E."/>
            <person name="Davenport K.W."/>
            <person name="Erkkila T."/>
            <person name="Frey K.G."/>
            <person name="Gibbons H.S."/>
            <person name="Gu W."/>
            <person name="Jaissle J."/>
            <person name="Johnson S.L."/>
            <person name="Koroleva G.I."/>
            <person name="Ladner J.T."/>
            <person name="Lo C.-C."/>
            <person name="Minogue T.D."/>
            <person name="Munk C."/>
            <person name="Palacios G.F."/>
            <person name="Redden C.L."/>
            <person name="Rosenzweig C.N."/>
            <person name="Scholz M.B."/>
            <person name="Teshima H."/>
            <person name="Xu Y."/>
        </authorList>
    </citation>
    <scope>NUCLEOTIDE SEQUENCE [LARGE SCALE GENOMIC DNA]</scope>
    <source>
        <strain evidence="1 2">8244</strain>
    </source>
</reference>
<keyword evidence="2" id="KW-1185">Reference proteome</keyword>
<dbReference type="RefSeq" id="WP_051985332.1">
    <property type="nucleotide sequence ID" value="NZ_JAKOBR010000080.1"/>
</dbReference>
<protein>
    <submittedName>
        <fullName evidence="1">Amidinotransferase family protein</fullName>
    </submittedName>
</protein>
<accession>A0A090ZIV8</accession>
<proteinExistence type="predicted"/>
<dbReference type="GO" id="GO:0016740">
    <property type="term" value="F:transferase activity"/>
    <property type="evidence" value="ECO:0007669"/>
    <property type="project" value="UniProtKB-KW"/>
</dbReference>
<dbReference type="Proteomes" id="UP000029278">
    <property type="component" value="Unassembled WGS sequence"/>
</dbReference>
<dbReference type="GO" id="GO:0019546">
    <property type="term" value="P:L-arginine deiminase pathway"/>
    <property type="evidence" value="ECO:0007669"/>
    <property type="project" value="TreeGrafter"/>
</dbReference>
<sequence length="320" mass="36211">MSKRMSNSLSLIDSAHGGEGWIERGTLHIQELGNIWACCGVTKESSNLRHVLLRRPGKEIENKTSASDLLWTDILDPVKAREQHDNLANIYREHGVIVDYIEGEYERFPNLMFVRDLFTMTPQGAILSRMASDIRKGEEQLVAKKLIDLKIPIIATPFNDMLLEGPDIVIINEDLVFLGMGIRTNLRALDYIEIILKEMGFTEIVKIQTTYGCGHLDGVFNILTPKTAVLVPKRASYLLYSYLKRHGFDIIELSNTHEVDKYMAINFVSIDQETILINKGSRDCLKIYQNHNVRCIEVDVSELMKGGGAVHCLTGVIHRN</sequence>
<dbReference type="Pfam" id="PF19420">
    <property type="entry name" value="DDAH_eukar"/>
    <property type="match status" value="1"/>
</dbReference>
<dbReference type="GeneID" id="77012158"/>